<protein>
    <submittedName>
        <fullName evidence="1">Uncharacterized protein</fullName>
    </submittedName>
</protein>
<gene>
    <name evidence="1" type="ORF">RRF57_002398</name>
</gene>
<proteinExistence type="predicted"/>
<reference evidence="1 2" key="1">
    <citation type="submission" date="2023-10" db="EMBL/GenBank/DDBJ databases">
        <title>Draft genome sequence of Xylaria bambusicola isolate GMP-LS, the root and basal stem rot pathogen of sugarcane in Indonesia.</title>
        <authorList>
            <person name="Selvaraj P."/>
            <person name="Muralishankar V."/>
            <person name="Muruganantham S."/>
            <person name="Sp S."/>
            <person name="Haryani S."/>
            <person name="Lau K.J.X."/>
            <person name="Naqvi N.I."/>
        </authorList>
    </citation>
    <scope>NUCLEOTIDE SEQUENCE [LARGE SCALE GENOMIC DNA]</scope>
    <source>
        <strain evidence="1">GMP-LS</strain>
    </source>
</reference>
<evidence type="ECO:0000313" key="2">
    <source>
        <dbReference type="Proteomes" id="UP001305414"/>
    </source>
</evidence>
<evidence type="ECO:0000313" key="1">
    <source>
        <dbReference type="EMBL" id="KAK5626683.1"/>
    </source>
</evidence>
<dbReference type="AlphaFoldDB" id="A0AAN7UDJ6"/>
<sequence length="272" mass="31251">MIQRHEHGITRDIFDWAPSQPSSPLELNTNRRLLITTAKFFQSAGAFEVARDSLQSCLYMLETQQSLTRKSEPLVVSRLADILCELREFEKAHEVATAEMNIVRKYGKGGRPLNRLLLACIEADIGHGRFELAEKSLYKIISTMASTGLDINNQLLRVRALMAYARIPHYQSHFSKALERWTRTLHEIPQHSSFKDGRGFTTSIIHLSIAHLHLMLGDRESGRQSYELAIGILRTEPRDFWIPVVATRWLSGLIEEIHRMENWPIQIIDLPQ</sequence>
<dbReference type="SUPFAM" id="SSF48452">
    <property type="entry name" value="TPR-like"/>
    <property type="match status" value="1"/>
</dbReference>
<dbReference type="EMBL" id="JAWHQM010000004">
    <property type="protein sequence ID" value="KAK5626683.1"/>
    <property type="molecule type" value="Genomic_DNA"/>
</dbReference>
<keyword evidence="2" id="KW-1185">Reference proteome</keyword>
<dbReference type="Proteomes" id="UP001305414">
    <property type="component" value="Unassembled WGS sequence"/>
</dbReference>
<accession>A0AAN7UDJ6</accession>
<organism evidence="1 2">
    <name type="scientific">Xylaria bambusicola</name>
    <dbReference type="NCBI Taxonomy" id="326684"/>
    <lineage>
        <taxon>Eukaryota</taxon>
        <taxon>Fungi</taxon>
        <taxon>Dikarya</taxon>
        <taxon>Ascomycota</taxon>
        <taxon>Pezizomycotina</taxon>
        <taxon>Sordariomycetes</taxon>
        <taxon>Xylariomycetidae</taxon>
        <taxon>Xylariales</taxon>
        <taxon>Xylariaceae</taxon>
        <taxon>Xylaria</taxon>
    </lineage>
</organism>
<dbReference type="Gene3D" id="1.25.40.10">
    <property type="entry name" value="Tetratricopeptide repeat domain"/>
    <property type="match status" value="1"/>
</dbReference>
<dbReference type="InterPro" id="IPR011990">
    <property type="entry name" value="TPR-like_helical_dom_sf"/>
</dbReference>
<comment type="caution">
    <text evidence="1">The sequence shown here is derived from an EMBL/GenBank/DDBJ whole genome shotgun (WGS) entry which is preliminary data.</text>
</comment>
<name>A0AAN7UDJ6_9PEZI</name>